<keyword evidence="2" id="KW-0238">DNA-binding</keyword>
<dbReference type="GO" id="GO:0043565">
    <property type="term" value="F:sequence-specific DNA binding"/>
    <property type="evidence" value="ECO:0007669"/>
    <property type="project" value="InterPro"/>
</dbReference>
<reference evidence="5" key="2">
    <citation type="submission" date="2023-01" db="EMBL/GenBank/DDBJ databases">
        <authorList>
            <person name="Sun Q."/>
            <person name="Evtushenko L."/>
        </authorList>
    </citation>
    <scope>NUCLEOTIDE SEQUENCE</scope>
    <source>
        <strain evidence="5">VKM Ac-1069</strain>
    </source>
</reference>
<dbReference type="Gene3D" id="1.10.10.60">
    <property type="entry name" value="Homeodomain-like"/>
    <property type="match status" value="1"/>
</dbReference>
<dbReference type="Proteomes" id="UP001143463">
    <property type="component" value="Unassembled WGS sequence"/>
</dbReference>
<dbReference type="AlphaFoldDB" id="A0A9W6L3V2"/>
<evidence type="ECO:0000256" key="3">
    <source>
        <dbReference type="ARBA" id="ARBA00023163"/>
    </source>
</evidence>
<sequence>MTAPPDSPLRGLHAAATLPATLPPTGDPPATHVLAPGEPFTVPAAGSLVLCGVLDGALAEPDLARGGAVLARRSAPTRAGRRGARLLICTYAGAAGGLPDLAVVSDGVCPDLLARVAADGPPLLRERLLTATLACWFARPHGTEPTWSADPVVGPALAAVDADPARPWTVAALAAEAGVAATDFAARFRTVVGVAPLAHLRQRRMRLAAEYLAEPSATVAAVARRVGYADPFSFSAVFTQERGVSPAEVRGSRV</sequence>
<dbReference type="EMBL" id="BSFQ01000014">
    <property type="protein sequence ID" value="GLL12420.1"/>
    <property type="molecule type" value="Genomic_DNA"/>
</dbReference>
<dbReference type="PROSITE" id="PS01124">
    <property type="entry name" value="HTH_ARAC_FAMILY_2"/>
    <property type="match status" value="1"/>
</dbReference>
<evidence type="ECO:0000256" key="1">
    <source>
        <dbReference type="ARBA" id="ARBA00023015"/>
    </source>
</evidence>
<dbReference type="PANTHER" id="PTHR46796:SF13">
    <property type="entry name" value="HTH-TYPE TRANSCRIPTIONAL ACTIVATOR RHAS"/>
    <property type="match status" value="1"/>
</dbReference>
<comment type="caution">
    <text evidence="5">The sequence shown here is derived from an EMBL/GenBank/DDBJ whole genome shotgun (WGS) entry which is preliminary data.</text>
</comment>
<dbReference type="InterPro" id="IPR018060">
    <property type="entry name" value="HTH_AraC"/>
</dbReference>
<dbReference type="InterPro" id="IPR009057">
    <property type="entry name" value="Homeodomain-like_sf"/>
</dbReference>
<dbReference type="PANTHER" id="PTHR46796">
    <property type="entry name" value="HTH-TYPE TRANSCRIPTIONAL ACTIVATOR RHAS-RELATED"/>
    <property type="match status" value="1"/>
</dbReference>
<dbReference type="InterPro" id="IPR050204">
    <property type="entry name" value="AraC_XylS_family_regulators"/>
</dbReference>
<gene>
    <name evidence="5" type="ORF">GCM10017577_35610</name>
</gene>
<protein>
    <recommendedName>
        <fullName evidence="4">HTH araC/xylS-type domain-containing protein</fullName>
    </recommendedName>
</protein>
<keyword evidence="1" id="KW-0805">Transcription regulation</keyword>
<keyword evidence="6" id="KW-1185">Reference proteome</keyword>
<evidence type="ECO:0000256" key="2">
    <source>
        <dbReference type="ARBA" id="ARBA00023125"/>
    </source>
</evidence>
<dbReference type="RefSeq" id="WP_051737732.1">
    <property type="nucleotide sequence ID" value="NZ_BAAAUZ010000029.1"/>
</dbReference>
<dbReference type="GO" id="GO:0003700">
    <property type="term" value="F:DNA-binding transcription factor activity"/>
    <property type="evidence" value="ECO:0007669"/>
    <property type="project" value="InterPro"/>
</dbReference>
<dbReference type="InterPro" id="IPR018062">
    <property type="entry name" value="HTH_AraC-typ_CS"/>
</dbReference>
<keyword evidence="3" id="KW-0804">Transcription</keyword>
<evidence type="ECO:0000313" key="6">
    <source>
        <dbReference type="Proteomes" id="UP001143463"/>
    </source>
</evidence>
<dbReference type="SMART" id="SM00342">
    <property type="entry name" value="HTH_ARAC"/>
    <property type="match status" value="1"/>
</dbReference>
<evidence type="ECO:0000259" key="4">
    <source>
        <dbReference type="PROSITE" id="PS01124"/>
    </source>
</evidence>
<proteinExistence type="predicted"/>
<dbReference type="PROSITE" id="PS00041">
    <property type="entry name" value="HTH_ARAC_FAMILY_1"/>
    <property type="match status" value="1"/>
</dbReference>
<organism evidence="5 6">
    <name type="scientific">Pseudonocardia halophobica</name>
    <dbReference type="NCBI Taxonomy" id="29401"/>
    <lineage>
        <taxon>Bacteria</taxon>
        <taxon>Bacillati</taxon>
        <taxon>Actinomycetota</taxon>
        <taxon>Actinomycetes</taxon>
        <taxon>Pseudonocardiales</taxon>
        <taxon>Pseudonocardiaceae</taxon>
        <taxon>Pseudonocardia</taxon>
    </lineage>
</organism>
<accession>A0A9W6L3V2</accession>
<name>A0A9W6L3V2_9PSEU</name>
<dbReference type="SUPFAM" id="SSF46689">
    <property type="entry name" value="Homeodomain-like"/>
    <property type="match status" value="1"/>
</dbReference>
<dbReference type="Pfam" id="PF12833">
    <property type="entry name" value="HTH_18"/>
    <property type="match status" value="1"/>
</dbReference>
<feature type="domain" description="HTH araC/xylS-type" evidence="4">
    <location>
        <begin position="154"/>
        <end position="252"/>
    </location>
</feature>
<reference evidence="5" key="1">
    <citation type="journal article" date="2014" name="Int. J. Syst. Evol. Microbiol.">
        <title>Complete genome sequence of Corynebacterium casei LMG S-19264T (=DSM 44701T), isolated from a smear-ripened cheese.</title>
        <authorList>
            <consortium name="US DOE Joint Genome Institute (JGI-PGF)"/>
            <person name="Walter F."/>
            <person name="Albersmeier A."/>
            <person name="Kalinowski J."/>
            <person name="Ruckert C."/>
        </authorList>
    </citation>
    <scope>NUCLEOTIDE SEQUENCE</scope>
    <source>
        <strain evidence="5">VKM Ac-1069</strain>
    </source>
</reference>
<evidence type="ECO:0000313" key="5">
    <source>
        <dbReference type="EMBL" id="GLL12420.1"/>
    </source>
</evidence>